<comment type="caution">
    <text evidence="2">The sequence shown here is derived from an EMBL/GenBank/DDBJ whole genome shotgun (WGS) entry which is preliminary data.</text>
</comment>
<evidence type="ECO:0000313" key="2">
    <source>
        <dbReference type="EMBL" id="POM61257.1"/>
    </source>
</evidence>
<dbReference type="Gene3D" id="3.90.190.10">
    <property type="entry name" value="Protein tyrosine phosphatase superfamily"/>
    <property type="match status" value="1"/>
</dbReference>
<organism evidence="2 3">
    <name type="scientific">Phytophthora palmivora</name>
    <dbReference type="NCBI Taxonomy" id="4796"/>
    <lineage>
        <taxon>Eukaryota</taxon>
        <taxon>Sar</taxon>
        <taxon>Stramenopiles</taxon>
        <taxon>Oomycota</taxon>
        <taxon>Peronosporomycetes</taxon>
        <taxon>Peronosporales</taxon>
        <taxon>Peronosporaceae</taxon>
        <taxon>Phytophthora</taxon>
    </lineage>
</organism>
<feature type="coiled-coil region" evidence="1">
    <location>
        <begin position="14"/>
        <end position="41"/>
    </location>
</feature>
<dbReference type="AlphaFoldDB" id="A0A2P4X6R8"/>
<dbReference type="EMBL" id="NCKW01016140">
    <property type="protein sequence ID" value="POM61257.1"/>
    <property type="molecule type" value="Genomic_DNA"/>
</dbReference>
<accession>A0A2P4X6R8</accession>
<gene>
    <name evidence="2" type="ORF">PHPALM_29753</name>
</gene>
<dbReference type="Proteomes" id="UP000237271">
    <property type="component" value="Unassembled WGS sequence"/>
</dbReference>
<evidence type="ECO:0000313" key="3">
    <source>
        <dbReference type="Proteomes" id="UP000237271"/>
    </source>
</evidence>
<proteinExistence type="predicted"/>
<sequence length="127" mass="14409">MSLHQQQVEDAAEEAKMKEAHDVLEQKLQLADQQAAKATLELARLGMMQLEFLYFPIDHDGVPDSDKLIGFLEDQVDSRLRAGKNLYIFSRHGHGRTGLVSALLLGRLLWNEPNEYTIASVREHLEV</sequence>
<evidence type="ECO:0000256" key="1">
    <source>
        <dbReference type="SAM" id="Coils"/>
    </source>
</evidence>
<name>A0A2P4X6R8_9STRA</name>
<dbReference type="SUPFAM" id="SSF52799">
    <property type="entry name" value="(Phosphotyrosine protein) phosphatases II"/>
    <property type="match status" value="1"/>
</dbReference>
<dbReference type="OrthoDB" id="2017893at2759"/>
<dbReference type="InterPro" id="IPR029021">
    <property type="entry name" value="Prot-tyrosine_phosphatase-like"/>
</dbReference>
<protein>
    <submittedName>
        <fullName evidence="2">Uncharacterized protein</fullName>
    </submittedName>
</protein>
<keyword evidence="3" id="KW-1185">Reference proteome</keyword>
<keyword evidence="1" id="KW-0175">Coiled coil</keyword>
<reference evidence="2 3" key="1">
    <citation type="journal article" date="2017" name="Genome Biol. Evol.">
        <title>Phytophthora megakarya and P. palmivora, closely related causal agents of cacao black pod rot, underwent increases in genome sizes and gene numbers by different mechanisms.</title>
        <authorList>
            <person name="Ali S.S."/>
            <person name="Shao J."/>
            <person name="Lary D.J."/>
            <person name="Kronmiller B."/>
            <person name="Shen D."/>
            <person name="Strem M.D."/>
            <person name="Amoako-Attah I."/>
            <person name="Akrofi A.Y."/>
            <person name="Begoude B.A."/>
            <person name="Ten Hoopen G.M."/>
            <person name="Coulibaly K."/>
            <person name="Kebe B.I."/>
            <person name="Melnick R.L."/>
            <person name="Guiltinan M.J."/>
            <person name="Tyler B.M."/>
            <person name="Meinhardt L.W."/>
            <person name="Bailey B.A."/>
        </authorList>
    </citation>
    <scope>NUCLEOTIDE SEQUENCE [LARGE SCALE GENOMIC DNA]</scope>
    <source>
        <strain evidence="3">sbr112.9</strain>
    </source>
</reference>